<evidence type="ECO:0000259" key="5">
    <source>
        <dbReference type="Pfam" id="PF22780"/>
    </source>
</evidence>
<dbReference type="SUPFAM" id="SSF51905">
    <property type="entry name" value="FAD/NAD(P)-binding domain"/>
    <property type="match status" value="1"/>
</dbReference>
<protein>
    <recommendedName>
        <fullName evidence="8">HI0933 family protein</fullName>
    </recommendedName>
</protein>
<evidence type="ECO:0000256" key="2">
    <source>
        <dbReference type="ARBA" id="ARBA00022630"/>
    </source>
</evidence>
<dbReference type="InterPro" id="IPR004792">
    <property type="entry name" value="BaiN-like"/>
</dbReference>
<evidence type="ECO:0008006" key="8">
    <source>
        <dbReference type="Google" id="ProtNLM"/>
    </source>
</evidence>
<organism evidence="6 7">
    <name type="scientific">Maricaulis maris</name>
    <dbReference type="NCBI Taxonomy" id="74318"/>
    <lineage>
        <taxon>Bacteria</taxon>
        <taxon>Pseudomonadati</taxon>
        <taxon>Pseudomonadota</taxon>
        <taxon>Alphaproteobacteria</taxon>
        <taxon>Maricaulales</taxon>
        <taxon>Maricaulaceae</taxon>
        <taxon>Maricaulis</taxon>
    </lineage>
</organism>
<dbReference type="NCBIfam" id="TIGR00275">
    <property type="entry name" value="aminoacetone oxidase family FAD-binding enzyme"/>
    <property type="match status" value="1"/>
</dbReference>
<feature type="domain" description="RsdA/BaiN/AoA(So)-like insert" evidence="5">
    <location>
        <begin position="196"/>
        <end position="344"/>
    </location>
</feature>
<name>A0A495DLL2_9PROT</name>
<comment type="cofactor">
    <cofactor evidence="1">
        <name>FAD</name>
        <dbReference type="ChEBI" id="CHEBI:57692"/>
    </cofactor>
</comment>
<proteinExistence type="predicted"/>
<sequence length="406" mass="42993">MSSLASRHIAIIGAGPAGLIAAEHLALIGHRVDVHERMPTPGRKFLMAGRGGLNLTHSEPLPAFLGRYREAADWLGPAVMQHDPGAVRAWCDGLGQASFVGSSGRVFPEAMKASPLLRAWRMRLEEMGVSLHLRQQWVGWSDDGALMFETPDGRVTTRPDAVLLALGGASWPRLGSDGGWADLLSARGVELVPFSASNCGVETRWSAITQDRFAGAPLKTIALSLGEERVAGEAMIARYGLEGGAVYALAGPIRDALATGQPVTLHLDLKPHRDLADMTAWLGRAKKGQSLTNTLRKAGLTPQAISVLRDAVPDLPRDPGSLARLIKAVPLTVNGQRGLERAISSAGGIARDAVDARFMLSDLPGVFAAGEMLDWDAPTGGYLLQACFATGMAAARGIEAWLAEAD</sequence>
<dbReference type="Gene3D" id="1.10.8.260">
    <property type="entry name" value="HI0933 insert domain-like"/>
    <property type="match status" value="1"/>
</dbReference>
<dbReference type="InterPro" id="IPR055178">
    <property type="entry name" value="RsdA/BaiN/AoA(So)-like_dom"/>
</dbReference>
<dbReference type="Pfam" id="PF22780">
    <property type="entry name" value="HI0933_like_1st"/>
    <property type="match status" value="1"/>
</dbReference>
<dbReference type="InterPro" id="IPR057661">
    <property type="entry name" value="RsdA/BaiN/AoA(So)_Rossmann"/>
</dbReference>
<accession>A0A495DLL2</accession>
<dbReference type="InterPro" id="IPR023166">
    <property type="entry name" value="BaiN-like_dom_sf"/>
</dbReference>
<dbReference type="OrthoDB" id="5288829at2"/>
<keyword evidence="3" id="KW-0274">FAD</keyword>
<gene>
    <name evidence="6" type="ORF">C7435_0262</name>
</gene>
<dbReference type="InterPro" id="IPR022460">
    <property type="entry name" value="Flavoprotein_PP4765"/>
</dbReference>
<dbReference type="Gene3D" id="3.50.50.60">
    <property type="entry name" value="FAD/NAD(P)-binding domain"/>
    <property type="match status" value="1"/>
</dbReference>
<comment type="caution">
    <text evidence="6">The sequence shown here is derived from an EMBL/GenBank/DDBJ whole genome shotgun (WGS) entry which is preliminary data.</text>
</comment>
<dbReference type="NCBIfam" id="TIGR03862">
    <property type="entry name" value="flavo_PP4765"/>
    <property type="match status" value="1"/>
</dbReference>
<feature type="domain" description="RsdA/BaiN/AoA(So)-like Rossmann fold-like" evidence="4">
    <location>
        <begin position="8"/>
        <end position="396"/>
    </location>
</feature>
<dbReference type="PANTHER" id="PTHR42887">
    <property type="entry name" value="OS12G0638800 PROTEIN"/>
    <property type="match status" value="1"/>
</dbReference>
<evidence type="ECO:0000313" key="6">
    <source>
        <dbReference type="EMBL" id="RKR03822.1"/>
    </source>
</evidence>
<dbReference type="PRINTS" id="PR00419">
    <property type="entry name" value="ADXRDTASE"/>
</dbReference>
<evidence type="ECO:0000313" key="7">
    <source>
        <dbReference type="Proteomes" id="UP000273675"/>
    </source>
</evidence>
<reference evidence="6 7" key="1">
    <citation type="submission" date="2018-10" db="EMBL/GenBank/DDBJ databases">
        <title>Genomic Encyclopedia of Type Strains, Phase IV (KMG-IV): sequencing the most valuable type-strain genomes for metagenomic binning, comparative biology and taxonomic classification.</title>
        <authorList>
            <person name="Goeker M."/>
        </authorList>
    </citation>
    <scope>NUCLEOTIDE SEQUENCE [LARGE SCALE GENOMIC DNA]</scope>
    <source>
        <strain evidence="6 7">DSM 4734</strain>
    </source>
</reference>
<evidence type="ECO:0000256" key="3">
    <source>
        <dbReference type="ARBA" id="ARBA00022827"/>
    </source>
</evidence>
<keyword evidence="2" id="KW-0285">Flavoprotein</keyword>
<dbReference type="EMBL" id="RBIM01000001">
    <property type="protein sequence ID" value="RKR03822.1"/>
    <property type="molecule type" value="Genomic_DNA"/>
</dbReference>
<evidence type="ECO:0000256" key="1">
    <source>
        <dbReference type="ARBA" id="ARBA00001974"/>
    </source>
</evidence>
<dbReference type="RefSeq" id="WP_121209730.1">
    <property type="nucleotide sequence ID" value="NZ_RBIM01000001.1"/>
</dbReference>
<dbReference type="Proteomes" id="UP000273675">
    <property type="component" value="Unassembled WGS sequence"/>
</dbReference>
<dbReference type="SUPFAM" id="SSF160996">
    <property type="entry name" value="HI0933 insert domain-like"/>
    <property type="match status" value="1"/>
</dbReference>
<dbReference type="Gene3D" id="2.40.30.10">
    <property type="entry name" value="Translation factors"/>
    <property type="match status" value="1"/>
</dbReference>
<dbReference type="PANTHER" id="PTHR42887:SF1">
    <property type="entry name" value="BLR3961 PROTEIN"/>
    <property type="match status" value="1"/>
</dbReference>
<dbReference type="InterPro" id="IPR036188">
    <property type="entry name" value="FAD/NAD-bd_sf"/>
</dbReference>
<dbReference type="AlphaFoldDB" id="A0A495DLL2"/>
<evidence type="ECO:0000259" key="4">
    <source>
        <dbReference type="Pfam" id="PF03486"/>
    </source>
</evidence>
<dbReference type="Pfam" id="PF03486">
    <property type="entry name" value="HI0933_like"/>
    <property type="match status" value="1"/>
</dbReference>